<sequence length="199" mass="22524">MRIVWVIRHAEREDNINPRWQQNKNPRGLKSDNSPLSLRGQKQADELCVRFAKQQLDHVFASPFDRTVETATRLIGNRQIPIKVEPGLAEALYLCEKPPGFHDVTALKKLYPLVDLSYEPVFPAPLPKEGYGDDSRIDCTRAHGSPIGAIHEVMAGEWNYVGQATVSKFVEDPSKPNKFKLEYTSDASHLADKSNLRPY</sequence>
<dbReference type="SMART" id="SM00855">
    <property type="entry name" value="PGAM"/>
    <property type="match status" value="1"/>
</dbReference>
<dbReference type="Gene3D" id="3.40.50.1240">
    <property type="entry name" value="Phosphoglycerate mutase-like"/>
    <property type="match status" value="1"/>
</dbReference>
<name>A0A915CYL2_9BILA</name>
<evidence type="ECO:0000313" key="1">
    <source>
        <dbReference type="Proteomes" id="UP000887574"/>
    </source>
</evidence>
<dbReference type="CDD" id="cd07067">
    <property type="entry name" value="HP_PGM_like"/>
    <property type="match status" value="1"/>
</dbReference>
<accession>A0A915CYL2</accession>
<dbReference type="PANTHER" id="PTHR16469:SF27">
    <property type="entry name" value="UBIQUITIN-ASSOCIATED AND SH3 DOMAIN-CONTAINING BA-RELATED"/>
    <property type="match status" value="1"/>
</dbReference>
<dbReference type="SUPFAM" id="SSF53254">
    <property type="entry name" value="Phosphoglycerate mutase-like"/>
    <property type="match status" value="1"/>
</dbReference>
<reference evidence="2" key="1">
    <citation type="submission" date="2022-11" db="UniProtKB">
        <authorList>
            <consortium name="WormBaseParasite"/>
        </authorList>
    </citation>
    <scope>IDENTIFICATION</scope>
</reference>
<dbReference type="Proteomes" id="UP000887574">
    <property type="component" value="Unplaced"/>
</dbReference>
<proteinExistence type="predicted"/>
<dbReference type="PANTHER" id="PTHR16469">
    <property type="entry name" value="UBIQUITIN-ASSOCIATED AND SH3 DOMAIN-CONTAINING BA-RELATED"/>
    <property type="match status" value="1"/>
</dbReference>
<organism evidence="1 2">
    <name type="scientific">Ditylenchus dipsaci</name>
    <dbReference type="NCBI Taxonomy" id="166011"/>
    <lineage>
        <taxon>Eukaryota</taxon>
        <taxon>Metazoa</taxon>
        <taxon>Ecdysozoa</taxon>
        <taxon>Nematoda</taxon>
        <taxon>Chromadorea</taxon>
        <taxon>Rhabditida</taxon>
        <taxon>Tylenchina</taxon>
        <taxon>Tylenchomorpha</taxon>
        <taxon>Sphaerularioidea</taxon>
        <taxon>Anguinidae</taxon>
        <taxon>Anguininae</taxon>
        <taxon>Ditylenchus</taxon>
    </lineage>
</organism>
<dbReference type="GO" id="GO:0016791">
    <property type="term" value="F:phosphatase activity"/>
    <property type="evidence" value="ECO:0007669"/>
    <property type="project" value="UniProtKB-ARBA"/>
</dbReference>
<dbReference type="InterPro" id="IPR051710">
    <property type="entry name" value="Phosphatase_SH3-domain"/>
</dbReference>
<keyword evidence="1" id="KW-1185">Reference proteome</keyword>
<evidence type="ECO:0000313" key="2">
    <source>
        <dbReference type="WBParaSite" id="jg13959"/>
    </source>
</evidence>
<dbReference type="WBParaSite" id="jg13959">
    <property type="protein sequence ID" value="jg13959"/>
    <property type="gene ID" value="jg13959"/>
</dbReference>
<dbReference type="InterPro" id="IPR029033">
    <property type="entry name" value="His_PPase_superfam"/>
</dbReference>
<dbReference type="InterPro" id="IPR013078">
    <property type="entry name" value="His_Pase_superF_clade-1"/>
</dbReference>
<dbReference type="Pfam" id="PF00300">
    <property type="entry name" value="His_Phos_1"/>
    <property type="match status" value="1"/>
</dbReference>
<dbReference type="AlphaFoldDB" id="A0A915CYL2"/>
<protein>
    <submittedName>
        <fullName evidence="2">Phosphoglycerate mutase</fullName>
    </submittedName>
</protein>